<organism evidence="2 3">
    <name type="scientific">Actinoallomurus vinaceus</name>
    <dbReference type="NCBI Taxonomy" id="1080074"/>
    <lineage>
        <taxon>Bacteria</taxon>
        <taxon>Bacillati</taxon>
        <taxon>Actinomycetota</taxon>
        <taxon>Actinomycetes</taxon>
        <taxon>Streptosporangiales</taxon>
        <taxon>Thermomonosporaceae</taxon>
        <taxon>Actinoallomurus</taxon>
    </lineage>
</organism>
<gene>
    <name evidence="2" type="ORF">GCM10023196_025050</name>
</gene>
<sequence>MRTPAWALAKSIRLDLDEFGSAFADAWSRIESRFLKLECRQAYRELEASASQAAYERGDIEAACTLLRQEAEADRPLYEDVRRRGIEYARVRLVQEPLTDYLAYELLSYRIRADMGESIEVVVCDAALRLPDEHHFDFLLFNRHTTLIHDYGVRKVGLQTGGWLTHEPEVIATLEQTITTLHRSAVPLQTYLASIRPGRSEHGPLPI</sequence>
<feature type="domain" description="DUF6879" evidence="1">
    <location>
        <begin position="22"/>
        <end position="192"/>
    </location>
</feature>
<evidence type="ECO:0000313" key="3">
    <source>
        <dbReference type="Proteomes" id="UP001501442"/>
    </source>
</evidence>
<protein>
    <recommendedName>
        <fullName evidence="1">DUF6879 domain-containing protein</fullName>
    </recommendedName>
</protein>
<keyword evidence="3" id="KW-1185">Reference proteome</keyword>
<name>A0ABP8U7S5_9ACTN</name>
<evidence type="ECO:0000313" key="2">
    <source>
        <dbReference type="EMBL" id="GAA4624533.1"/>
    </source>
</evidence>
<dbReference type="InterPro" id="IPR049244">
    <property type="entry name" value="DUF6879"/>
</dbReference>
<dbReference type="EMBL" id="BAABHK010000003">
    <property type="protein sequence ID" value="GAA4624533.1"/>
    <property type="molecule type" value="Genomic_DNA"/>
</dbReference>
<comment type="caution">
    <text evidence="2">The sequence shown here is derived from an EMBL/GenBank/DDBJ whole genome shotgun (WGS) entry which is preliminary data.</text>
</comment>
<accession>A0ABP8U7S5</accession>
<dbReference type="Proteomes" id="UP001501442">
    <property type="component" value="Unassembled WGS sequence"/>
</dbReference>
<proteinExistence type="predicted"/>
<evidence type="ECO:0000259" key="1">
    <source>
        <dbReference type="Pfam" id="PF21806"/>
    </source>
</evidence>
<reference evidence="3" key="1">
    <citation type="journal article" date="2019" name="Int. J. Syst. Evol. Microbiol.">
        <title>The Global Catalogue of Microorganisms (GCM) 10K type strain sequencing project: providing services to taxonomists for standard genome sequencing and annotation.</title>
        <authorList>
            <consortium name="The Broad Institute Genomics Platform"/>
            <consortium name="The Broad Institute Genome Sequencing Center for Infectious Disease"/>
            <person name="Wu L."/>
            <person name="Ma J."/>
        </authorList>
    </citation>
    <scope>NUCLEOTIDE SEQUENCE [LARGE SCALE GENOMIC DNA]</scope>
    <source>
        <strain evidence="3">JCM 17939</strain>
    </source>
</reference>
<dbReference type="Pfam" id="PF21806">
    <property type="entry name" value="DUF6879"/>
    <property type="match status" value="1"/>
</dbReference>